<organism evidence="2 3">
    <name type="scientific">Microbacterium hominis</name>
    <dbReference type="NCBI Taxonomy" id="162426"/>
    <lineage>
        <taxon>Bacteria</taxon>
        <taxon>Bacillati</taxon>
        <taxon>Actinomycetota</taxon>
        <taxon>Actinomycetes</taxon>
        <taxon>Micrococcales</taxon>
        <taxon>Microbacteriaceae</taxon>
        <taxon>Microbacterium</taxon>
    </lineage>
</organism>
<evidence type="ECO:0000256" key="1">
    <source>
        <dbReference type="SAM" id="MobiDB-lite"/>
    </source>
</evidence>
<dbReference type="PROSITE" id="PS51318">
    <property type="entry name" value="TAT"/>
    <property type="match status" value="1"/>
</dbReference>
<dbReference type="AlphaFoldDB" id="A0A7D4U5T2"/>
<dbReference type="Proteomes" id="UP000502498">
    <property type="component" value="Chromosome"/>
</dbReference>
<accession>A0A7D4U5T2</accession>
<sequence>MTFDEPAATPDSTVDRRQLLKVGAWAAPVVVLAAAVPAATASTNTPFSPTATGTDTVTFSGTMGAGQSGTLIAVLKVTGQHDKQSSWSDRKAGDQSQTNTQQVTSGSAVSFTFPTYTKHNTGFTYTWTLTFTLEGNPLPNATRTGTF</sequence>
<feature type="region of interest" description="Disordered" evidence="1">
    <location>
        <begin position="82"/>
        <end position="104"/>
    </location>
</feature>
<evidence type="ECO:0008006" key="4">
    <source>
        <dbReference type="Google" id="ProtNLM"/>
    </source>
</evidence>
<dbReference type="InterPro" id="IPR006311">
    <property type="entry name" value="TAT_signal"/>
</dbReference>
<feature type="compositionally biased region" description="Basic and acidic residues" evidence="1">
    <location>
        <begin position="82"/>
        <end position="93"/>
    </location>
</feature>
<feature type="compositionally biased region" description="Polar residues" evidence="1">
    <location>
        <begin position="94"/>
        <end position="104"/>
    </location>
</feature>
<reference evidence="2 3" key="1">
    <citation type="submission" date="2020-05" db="EMBL/GenBank/DDBJ databases">
        <title>Strain PA2F3 complete genome.</title>
        <authorList>
            <person name="Kim Y.-S."/>
            <person name="Kim S.-J."/>
            <person name="Jung H.-k."/>
            <person name="Kim S.-E."/>
            <person name="Kim K.-H."/>
        </authorList>
    </citation>
    <scope>NUCLEOTIDE SEQUENCE [LARGE SCALE GENOMIC DNA]</scope>
    <source>
        <strain evidence="2 3">PA2F3</strain>
    </source>
</reference>
<gene>
    <name evidence="2" type="ORF">HQM25_13675</name>
</gene>
<proteinExistence type="predicted"/>
<evidence type="ECO:0000313" key="3">
    <source>
        <dbReference type="Proteomes" id="UP000502498"/>
    </source>
</evidence>
<dbReference type="EMBL" id="CP054038">
    <property type="protein sequence ID" value="QKJ20305.1"/>
    <property type="molecule type" value="Genomic_DNA"/>
</dbReference>
<evidence type="ECO:0000313" key="2">
    <source>
        <dbReference type="EMBL" id="QKJ20305.1"/>
    </source>
</evidence>
<dbReference type="RefSeq" id="WP_172990740.1">
    <property type="nucleotide sequence ID" value="NZ_CP054038.1"/>
</dbReference>
<protein>
    <recommendedName>
        <fullName evidence="4">Transcriptional initiation protein Tat</fullName>
    </recommendedName>
</protein>
<name>A0A7D4U5T2_9MICO</name>